<evidence type="ECO:0000313" key="4">
    <source>
        <dbReference type="Proteomes" id="UP001201980"/>
    </source>
</evidence>
<feature type="transmembrane region" description="Helical" evidence="2">
    <location>
        <begin position="98"/>
        <end position="122"/>
    </location>
</feature>
<feature type="transmembrane region" description="Helical" evidence="2">
    <location>
        <begin position="129"/>
        <end position="147"/>
    </location>
</feature>
<keyword evidence="2" id="KW-1133">Transmembrane helix</keyword>
<feature type="transmembrane region" description="Helical" evidence="2">
    <location>
        <begin position="5"/>
        <end position="23"/>
    </location>
</feature>
<keyword evidence="2" id="KW-0472">Membrane</keyword>
<feature type="transmembrane region" description="Helical" evidence="2">
    <location>
        <begin position="29"/>
        <end position="46"/>
    </location>
</feature>
<organism evidence="3 4">
    <name type="scientific">Zalerion maritima</name>
    <dbReference type="NCBI Taxonomy" id="339359"/>
    <lineage>
        <taxon>Eukaryota</taxon>
        <taxon>Fungi</taxon>
        <taxon>Dikarya</taxon>
        <taxon>Ascomycota</taxon>
        <taxon>Pezizomycotina</taxon>
        <taxon>Sordariomycetes</taxon>
        <taxon>Lulworthiomycetidae</taxon>
        <taxon>Lulworthiales</taxon>
        <taxon>Lulworthiaceae</taxon>
        <taxon>Zalerion</taxon>
    </lineage>
</organism>
<protein>
    <submittedName>
        <fullName evidence="3">Uncharacterized protein</fullName>
    </submittedName>
</protein>
<accession>A0AAD5RNV0</accession>
<evidence type="ECO:0000313" key="3">
    <source>
        <dbReference type="EMBL" id="KAJ2900182.1"/>
    </source>
</evidence>
<keyword evidence="2" id="KW-0812">Transmembrane</keyword>
<feature type="transmembrane region" description="Helical" evidence="2">
    <location>
        <begin position="153"/>
        <end position="179"/>
    </location>
</feature>
<reference evidence="3" key="1">
    <citation type="submission" date="2022-07" db="EMBL/GenBank/DDBJ databases">
        <title>Draft genome sequence of Zalerion maritima ATCC 34329, a (micro)plastics degrading marine fungus.</title>
        <authorList>
            <person name="Paco A."/>
            <person name="Goncalves M.F.M."/>
            <person name="Rocha-Santos T.A.P."/>
            <person name="Alves A."/>
        </authorList>
    </citation>
    <scope>NUCLEOTIDE SEQUENCE</scope>
    <source>
        <strain evidence="3">ATCC 34329</strain>
    </source>
</reference>
<dbReference type="EMBL" id="JAKWBI020000177">
    <property type="protein sequence ID" value="KAJ2900182.1"/>
    <property type="molecule type" value="Genomic_DNA"/>
</dbReference>
<feature type="compositionally biased region" description="Low complexity" evidence="1">
    <location>
        <begin position="280"/>
        <end position="294"/>
    </location>
</feature>
<gene>
    <name evidence="3" type="ORF">MKZ38_002541</name>
</gene>
<feature type="region of interest" description="Disordered" evidence="1">
    <location>
        <begin position="256"/>
        <end position="340"/>
    </location>
</feature>
<dbReference type="Proteomes" id="UP001201980">
    <property type="component" value="Unassembled WGS sequence"/>
</dbReference>
<evidence type="ECO:0000256" key="2">
    <source>
        <dbReference type="SAM" id="Phobius"/>
    </source>
</evidence>
<name>A0AAD5RNV0_9PEZI</name>
<evidence type="ECO:0000256" key="1">
    <source>
        <dbReference type="SAM" id="MobiDB-lite"/>
    </source>
</evidence>
<comment type="caution">
    <text evidence="3">The sequence shown here is derived from an EMBL/GenBank/DDBJ whole genome shotgun (WGS) entry which is preliminary data.</text>
</comment>
<dbReference type="AlphaFoldDB" id="A0AAD5RNV0"/>
<proteinExistence type="predicted"/>
<feature type="compositionally biased region" description="Polar residues" evidence="1">
    <location>
        <begin position="259"/>
        <end position="270"/>
    </location>
</feature>
<keyword evidence="4" id="KW-1185">Reference proteome</keyword>
<feature type="compositionally biased region" description="Basic and acidic residues" evidence="1">
    <location>
        <begin position="300"/>
        <end position="312"/>
    </location>
</feature>
<feature type="transmembrane region" description="Helical" evidence="2">
    <location>
        <begin position="67"/>
        <end position="86"/>
    </location>
</feature>
<feature type="compositionally biased region" description="Low complexity" evidence="1">
    <location>
        <begin position="322"/>
        <end position="331"/>
    </location>
</feature>
<sequence>MDNMLIYIAEVVGVISGLLSNYLPKVVAYISWAGHAFLYSILPSIWSHTYDFVLYASPRLVVALRQIAVFLTSLILILWNGIPILFRTAYNITQTVFPAIHTVVTKISSFIVQIIDSIFTVLFWPARVFLLPVWGIYSKIASIMFLLKPIMDFLMYGAIFGLLCGVTIFLAASAIFFILGLTESPPKQYEHEPAMKKRKGKTPIPALTVKVKREEEPLLVQDIYGVGSSSGNSPRPARALSQATTTYARTVPPALLAATPSSEESTAQQRPESRKERGRPVTQTQPQPRTATRPANPTRQLERPKLKLERPNSRGHCGAGAGPAARAASTAPFSKSKPKSIKDTAAVMPLTHLIASFSILVLFRRYTSFVFFVAATQTSTATATTATRTKWAASAKTAIAKPESKSELYPFAFYPIAYQYHHLRRYHKRNMRSQRLQRQTW</sequence>